<evidence type="ECO:0000256" key="1">
    <source>
        <dbReference type="SAM" id="Phobius"/>
    </source>
</evidence>
<name>A0ABW8Q3J9_9NEIS</name>
<keyword evidence="3" id="KW-1185">Reference proteome</keyword>
<evidence type="ECO:0000313" key="3">
    <source>
        <dbReference type="Proteomes" id="UP001621964"/>
    </source>
</evidence>
<evidence type="ECO:0000313" key="2">
    <source>
        <dbReference type="EMBL" id="MFK7641201.1"/>
    </source>
</evidence>
<comment type="caution">
    <text evidence="2">The sequence shown here is derived from an EMBL/GenBank/DDBJ whole genome shotgun (WGS) entry which is preliminary data.</text>
</comment>
<accession>A0ABW8Q3J9</accession>
<sequence>MKTDRLPLLILALADIAGLVYAVYGFARAGTFVLTFLAERVSEAAASFSFDDFGLSSLFLITPLSSLLLYCLLPVSAYGLSRGRTWVRWVVPAQLPLRLLDASPTVPVAETALAEQLAAPLPELWQTDAVLALLVLAEAGKAVWVFYLVRRQK</sequence>
<keyword evidence="1" id="KW-0472">Membrane</keyword>
<feature type="transmembrane region" description="Helical" evidence="1">
    <location>
        <begin position="6"/>
        <end position="37"/>
    </location>
</feature>
<gene>
    <name evidence="2" type="ORF">ACI43T_01620</name>
</gene>
<dbReference type="EMBL" id="JBJGEB010000001">
    <property type="protein sequence ID" value="MFK7641201.1"/>
    <property type="molecule type" value="Genomic_DNA"/>
</dbReference>
<feature type="transmembrane region" description="Helical" evidence="1">
    <location>
        <begin position="58"/>
        <end position="80"/>
    </location>
</feature>
<reference evidence="2 3" key="1">
    <citation type="submission" date="2024-11" db="EMBL/GenBank/DDBJ databases">
        <authorList>
            <person name="Mikucki A.G."/>
            <person name="Kahler C.M."/>
        </authorList>
    </citation>
    <scope>NUCLEOTIDE SEQUENCE [LARGE SCALE GENOMIC DNA]</scope>
    <source>
        <strain evidence="2 3">EXNM717</strain>
    </source>
</reference>
<dbReference type="Proteomes" id="UP001621964">
    <property type="component" value="Unassembled WGS sequence"/>
</dbReference>
<organism evidence="2 3">
    <name type="scientific">Neisseria oralis</name>
    <dbReference type="NCBI Taxonomy" id="1107316"/>
    <lineage>
        <taxon>Bacteria</taxon>
        <taxon>Pseudomonadati</taxon>
        <taxon>Pseudomonadota</taxon>
        <taxon>Betaproteobacteria</taxon>
        <taxon>Neisseriales</taxon>
        <taxon>Neisseriaceae</taxon>
        <taxon>Neisseria</taxon>
    </lineage>
</organism>
<protein>
    <recommendedName>
        <fullName evidence="4">Integral membrane protein</fullName>
    </recommendedName>
</protein>
<proteinExistence type="predicted"/>
<keyword evidence="1" id="KW-0812">Transmembrane</keyword>
<evidence type="ECO:0008006" key="4">
    <source>
        <dbReference type="Google" id="ProtNLM"/>
    </source>
</evidence>
<dbReference type="RefSeq" id="WP_405385346.1">
    <property type="nucleotide sequence ID" value="NZ_JBJGEB010000001.1"/>
</dbReference>
<keyword evidence="1" id="KW-1133">Transmembrane helix</keyword>